<keyword evidence="1" id="KW-0805">Transcription regulation</keyword>
<dbReference type="PANTHER" id="PTHR30055">
    <property type="entry name" value="HTH-TYPE TRANSCRIPTIONAL REGULATOR RUTR"/>
    <property type="match status" value="1"/>
</dbReference>
<evidence type="ECO:0000256" key="2">
    <source>
        <dbReference type="ARBA" id="ARBA00023125"/>
    </source>
</evidence>
<dbReference type="InterPro" id="IPR004111">
    <property type="entry name" value="Repressor_TetR_C"/>
</dbReference>
<evidence type="ECO:0000256" key="4">
    <source>
        <dbReference type="PROSITE-ProRule" id="PRU00335"/>
    </source>
</evidence>
<dbReference type="EMBL" id="JACHVU010000007">
    <property type="protein sequence ID" value="MBB2991763.1"/>
    <property type="molecule type" value="Genomic_DNA"/>
</dbReference>
<comment type="caution">
    <text evidence="6">The sequence shown here is derived from an EMBL/GenBank/DDBJ whole genome shotgun (WGS) entry which is preliminary data.</text>
</comment>
<keyword evidence="3" id="KW-0804">Transcription</keyword>
<gene>
    <name evidence="6" type="ORF">FHR72_003253</name>
</gene>
<dbReference type="InterPro" id="IPR009057">
    <property type="entry name" value="Homeodomain-like_sf"/>
</dbReference>
<dbReference type="GO" id="GO:0000976">
    <property type="term" value="F:transcription cis-regulatory region binding"/>
    <property type="evidence" value="ECO:0007669"/>
    <property type="project" value="TreeGrafter"/>
</dbReference>
<evidence type="ECO:0000313" key="7">
    <source>
        <dbReference type="Proteomes" id="UP000550501"/>
    </source>
</evidence>
<dbReference type="GO" id="GO:0003700">
    <property type="term" value="F:DNA-binding transcription factor activity"/>
    <property type="evidence" value="ECO:0007669"/>
    <property type="project" value="TreeGrafter"/>
</dbReference>
<feature type="DNA-binding region" description="H-T-H motif" evidence="4">
    <location>
        <begin position="62"/>
        <end position="81"/>
    </location>
</feature>
<dbReference type="Gene3D" id="1.10.10.60">
    <property type="entry name" value="Homeodomain-like"/>
    <property type="match status" value="1"/>
</dbReference>
<dbReference type="InterPro" id="IPR050109">
    <property type="entry name" value="HTH-type_TetR-like_transc_reg"/>
</dbReference>
<dbReference type="PROSITE" id="PS50977">
    <property type="entry name" value="HTH_TETR_2"/>
    <property type="match status" value="1"/>
</dbReference>
<protein>
    <submittedName>
        <fullName evidence="6">AcrR family transcriptional regulator</fullName>
    </submittedName>
</protein>
<dbReference type="InterPro" id="IPR001647">
    <property type="entry name" value="HTH_TetR"/>
</dbReference>
<keyword evidence="7" id="KW-1185">Reference proteome</keyword>
<evidence type="ECO:0000256" key="3">
    <source>
        <dbReference type="ARBA" id="ARBA00023163"/>
    </source>
</evidence>
<dbReference type="PANTHER" id="PTHR30055:SF151">
    <property type="entry name" value="TRANSCRIPTIONAL REGULATORY PROTEIN"/>
    <property type="match status" value="1"/>
</dbReference>
<evidence type="ECO:0000313" key="6">
    <source>
        <dbReference type="EMBL" id="MBB2991763.1"/>
    </source>
</evidence>
<dbReference type="InterPro" id="IPR036271">
    <property type="entry name" value="Tet_transcr_reg_TetR-rel_C_sf"/>
</dbReference>
<dbReference type="Proteomes" id="UP000550501">
    <property type="component" value="Unassembled WGS sequence"/>
</dbReference>
<evidence type="ECO:0000256" key="1">
    <source>
        <dbReference type="ARBA" id="ARBA00023015"/>
    </source>
</evidence>
<proteinExistence type="predicted"/>
<keyword evidence="2 4" id="KW-0238">DNA-binding</keyword>
<accession>A0A839Q8E0</accession>
<organism evidence="6 7">
    <name type="scientific">Mycolicibacterium iranicum</name>
    <name type="common">Mycobacterium iranicum</name>
    <dbReference type="NCBI Taxonomy" id="912594"/>
    <lineage>
        <taxon>Bacteria</taxon>
        <taxon>Bacillati</taxon>
        <taxon>Actinomycetota</taxon>
        <taxon>Actinomycetes</taxon>
        <taxon>Mycobacteriales</taxon>
        <taxon>Mycobacteriaceae</taxon>
        <taxon>Mycolicibacterium</taxon>
    </lineage>
</organism>
<sequence length="261" mass="28081">MDKPAPTPDRSSAGDPARTLELLWRTRGDTRAGRGPKQRTSVEAVVGAAIGIADTEGLAALTIRAVAARLGIAPMATYTYVPGKAELLDLMLDAVYGQMPRTDIAGLPWRDRVSTIAGENRDLFAQHPWVVQLATTRPPLGPGAMAKYEHELRAFDGLGLSDLDMDSALTYVLGFVTSVARIAIDADNARADSGMTDRAWWDRVQPLLVKVFDSQRFPLAARVGAAAGQAHDSAYDADHAFRFGMARVLDGLAPVIDRTRG</sequence>
<dbReference type="SUPFAM" id="SSF48498">
    <property type="entry name" value="Tetracyclin repressor-like, C-terminal domain"/>
    <property type="match status" value="1"/>
</dbReference>
<feature type="domain" description="HTH tetR-type" evidence="5">
    <location>
        <begin position="39"/>
        <end position="99"/>
    </location>
</feature>
<dbReference type="SUPFAM" id="SSF46689">
    <property type="entry name" value="Homeodomain-like"/>
    <property type="match status" value="1"/>
</dbReference>
<dbReference type="AlphaFoldDB" id="A0A839Q8E0"/>
<dbReference type="Gene3D" id="1.10.357.10">
    <property type="entry name" value="Tetracycline Repressor, domain 2"/>
    <property type="match status" value="1"/>
</dbReference>
<dbReference type="Pfam" id="PF02909">
    <property type="entry name" value="TetR_C_1"/>
    <property type="match status" value="1"/>
</dbReference>
<name>A0A839Q8E0_MYCIR</name>
<dbReference type="GO" id="GO:0045892">
    <property type="term" value="P:negative regulation of DNA-templated transcription"/>
    <property type="evidence" value="ECO:0007669"/>
    <property type="project" value="InterPro"/>
</dbReference>
<evidence type="ECO:0000259" key="5">
    <source>
        <dbReference type="PROSITE" id="PS50977"/>
    </source>
</evidence>
<reference evidence="6 7" key="1">
    <citation type="submission" date="2020-08" db="EMBL/GenBank/DDBJ databases">
        <title>The Agave Microbiome: Exploring the role of microbial communities in plant adaptations to desert environments.</title>
        <authorList>
            <person name="Partida-Martinez L.P."/>
        </authorList>
    </citation>
    <scope>NUCLEOTIDE SEQUENCE [LARGE SCALE GENOMIC DNA]</scope>
    <source>
        <strain evidence="6 7">AT2.18</strain>
    </source>
</reference>